<feature type="compositionally biased region" description="Pro residues" evidence="7">
    <location>
        <begin position="381"/>
        <end position="400"/>
    </location>
</feature>
<feature type="compositionally biased region" description="Low complexity" evidence="7">
    <location>
        <begin position="616"/>
        <end position="626"/>
    </location>
</feature>
<dbReference type="OrthoDB" id="7230458at2"/>
<feature type="compositionally biased region" description="Polar residues" evidence="7">
    <location>
        <begin position="416"/>
        <end position="429"/>
    </location>
</feature>
<evidence type="ECO:0000256" key="2">
    <source>
        <dbReference type="ARBA" id="ARBA00007754"/>
    </source>
</evidence>
<feature type="active site" description="Proton donor" evidence="6">
    <location>
        <position position="152"/>
    </location>
</feature>
<evidence type="ECO:0000313" key="10">
    <source>
        <dbReference type="Proteomes" id="UP000223527"/>
    </source>
</evidence>
<dbReference type="GO" id="GO:0005509">
    <property type="term" value="F:calcium ion binding"/>
    <property type="evidence" value="ECO:0007669"/>
    <property type="project" value="InterPro"/>
</dbReference>
<dbReference type="InterPro" id="IPR011049">
    <property type="entry name" value="Serralysin-like_metalloprot_C"/>
</dbReference>
<dbReference type="GO" id="GO:0006080">
    <property type="term" value="P:substituted mannan metabolic process"/>
    <property type="evidence" value="ECO:0007669"/>
    <property type="project" value="InterPro"/>
</dbReference>
<dbReference type="Proteomes" id="UP000223527">
    <property type="component" value="Unassembled WGS sequence"/>
</dbReference>
<dbReference type="PROSITE" id="PS51764">
    <property type="entry name" value="GH26"/>
    <property type="match status" value="1"/>
</dbReference>
<reference evidence="9 10" key="1">
    <citation type="submission" date="2017-10" db="EMBL/GenBank/DDBJ databases">
        <authorList>
            <person name="Banno H."/>
            <person name="Chua N.-H."/>
        </authorList>
    </citation>
    <scope>NUCLEOTIDE SEQUENCE [LARGE SCALE GENOMIC DNA]</scope>
    <source>
        <strain evidence="9 10">YW11</strain>
    </source>
</reference>
<dbReference type="InterPro" id="IPR017853">
    <property type="entry name" value="GH"/>
</dbReference>
<dbReference type="GO" id="GO:0005576">
    <property type="term" value="C:extracellular region"/>
    <property type="evidence" value="ECO:0007669"/>
    <property type="project" value="UniProtKB-SubCell"/>
</dbReference>
<feature type="compositionally biased region" description="Gly residues" evidence="7">
    <location>
        <begin position="435"/>
        <end position="446"/>
    </location>
</feature>
<dbReference type="InterPro" id="IPR000805">
    <property type="entry name" value="Glyco_hydro_26"/>
</dbReference>
<dbReference type="AlphaFoldDB" id="A0A2C7A760"/>
<feature type="region of interest" description="Disordered" evidence="7">
    <location>
        <begin position="320"/>
        <end position="446"/>
    </location>
</feature>
<dbReference type="PANTHER" id="PTHR38340:SF1">
    <property type="entry name" value="S-LAYER PROTEIN"/>
    <property type="match status" value="1"/>
</dbReference>
<evidence type="ECO:0000256" key="5">
    <source>
        <dbReference type="ARBA" id="ARBA00023295"/>
    </source>
</evidence>
<dbReference type="EMBL" id="PDNU01000030">
    <property type="protein sequence ID" value="PHK94200.1"/>
    <property type="molecule type" value="Genomic_DNA"/>
</dbReference>
<dbReference type="SUPFAM" id="SSF51445">
    <property type="entry name" value="(Trans)glycosidases"/>
    <property type="match status" value="1"/>
</dbReference>
<dbReference type="InterPro" id="IPR001343">
    <property type="entry name" value="Hemolysn_Ca-bd"/>
</dbReference>
<keyword evidence="3" id="KW-0964">Secreted</keyword>
<dbReference type="SUPFAM" id="SSF51120">
    <property type="entry name" value="beta-Roll"/>
    <property type="match status" value="2"/>
</dbReference>
<keyword evidence="10" id="KW-1185">Reference proteome</keyword>
<organism evidence="9 10">
    <name type="scientific">Teichococcus rhizosphaerae</name>
    <dbReference type="NCBI Taxonomy" id="1335062"/>
    <lineage>
        <taxon>Bacteria</taxon>
        <taxon>Pseudomonadati</taxon>
        <taxon>Pseudomonadota</taxon>
        <taxon>Alphaproteobacteria</taxon>
        <taxon>Acetobacterales</taxon>
        <taxon>Roseomonadaceae</taxon>
        <taxon>Roseomonas</taxon>
    </lineage>
</organism>
<evidence type="ECO:0000256" key="4">
    <source>
        <dbReference type="ARBA" id="ARBA00022801"/>
    </source>
</evidence>
<protein>
    <recommendedName>
        <fullName evidence="8">GH26 domain-containing protein</fullName>
    </recommendedName>
</protein>
<evidence type="ECO:0000256" key="3">
    <source>
        <dbReference type="ARBA" id="ARBA00022525"/>
    </source>
</evidence>
<dbReference type="Pfam" id="PF00353">
    <property type="entry name" value="HemolysinCabind"/>
    <property type="match status" value="4"/>
</dbReference>
<dbReference type="PRINTS" id="PR00313">
    <property type="entry name" value="CABNDNGRPT"/>
</dbReference>
<dbReference type="InterPro" id="IPR050557">
    <property type="entry name" value="RTX_toxin/Mannuronan_C5-epim"/>
</dbReference>
<proteinExistence type="inferred from homology"/>
<feature type="active site" description="Nucleophile" evidence="6">
    <location>
        <position position="262"/>
    </location>
</feature>
<dbReference type="PRINTS" id="PR00739">
    <property type="entry name" value="GLHYDRLASE26"/>
</dbReference>
<evidence type="ECO:0000256" key="7">
    <source>
        <dbReference type="SAM" id="MobiDB-lite"/>
    </source>
</evidence>
<feature type="region of interest" description="Disordered" evidence="7">
    <location>
        <begin position="616"/>
        <end position="665"/>
    </location>
</feature>
<keyword evidence="5 6" id="KW-0326">Glycosidase</keyword>
<feature type="compositionally biased region" description="Low complexity" evidence="7">
    <location>
        <begin position="401"/>
        <end position="413"/>
    </location>
</feature>
<dbReference type="Gene3D" id="2.150.10.10">
    <property type="entry name" value="Serralysin-like metalloprotease, C-terminal"/>
    <property type="match status" value="4"/>
</dbReference>
<feature type="domain" description="GH26" evidence="8">
    <location>
        <begin position="1"/>
        <end position="327"/>
    </location>
</feature>
<evidence type="ECO:0000256" key="6">
    <source>
        <dbReference type="PROSITE-ProRule" id="PRU01100"/>
    </source>
</evidence>
<gene>
    <name evidence="9" type="ORF">CR162_14785</name>
</gene>
<accession>A0A2C7A760</accession>
<dbReference type="Gene3D" id="3.20.20.80">
    <property type="entry name" value="Glycosidases"/>
    <property type="match status" value="1"/>
</dbReference>
<evidence type="ECO:0000256" key="1">
    <source>
        <dbReference type="ARBA" id="ARBA00004613"/>
    </source>
</evidence>
<comment type="similarity">
    <text evidence="2 6">Belongs to the glycosyl hydrolase 26 family.</text>
</comment>
<dbReference type="Pfam" id="PF02156">
    <property type="entry name" value="Glyco_hydro_26"/>
    <property type="match status" value="1"/>
</dbReference>
<comment type="caution">
    <text evidence="9">The sequence shown here is derived from an EMBL/GenBank/DDBJ whole genome shotgun (WGS) entry which is preliminary data.</text>
</comment>
<dbReference type="GO" id="GO:0016985">
    <property type="term" value="F:mannan endo-1,4-beta-mannosidase activity"/>
    <property type="evidence" value="ECO:0007669"/>
    <property type="project" value="InterPro"/>
</dbReference>
<evidence type="ECO:0000313" key="9">
    <source>
        <dbReference type="EMBL" id="PHK94200.1"/>
    </source>
</evidence>
<comment type="subcellular location">
    <subcellularLocation>
        <location evidence="1">Secreted</location>
    </subcellularLocation>
</comment>
<feature type="compositionally biased region" description="Low complexity" evidence="7">
    <location>
        <begin position="644"/>
        <end position="665"/>
    </location>
</feature>
<sequence>MAGLLLFTFDIAVFSGPSRGHCGYHSHVSEQSPRGLLHYKGSKAMTALGVYVGNDPSMLNKFSGWLGDTPDYVHGVVGYSNWKDYTSSANWQVNLWKPTGVDIQWSIPLISREGNLGTAASGAYNQYYKSVAETLLKGTPGDGPIMVRTGWEANGDWFFWNAIGKEEAFKGAFRQMSSTFKEVSDRFQFEWNINHANGGIDPASIYPGDEYVDVIGMDFYYKPEYQGNDPVAAFNRIVNEKYGLQWLENFAKQHNKPTAYSEWGVKGDNAGPFVQLAKEWFEKHNPVLQSYWDSDAAYPGKLSDGSDPRTGAAFKEAFRNSGDGEMTWADFGGKNSAPPPKPGNTPNIPTENGSGDATAGKPPGADDPVNEAPQAATAPSAPAPAPAPAPSTPAPAPAPQPAKGEAAASAAPTKSIKGTSAKETLTGTTGHDEITGGGGDTLKGGAGDDTYVITTGDVVVELGGQGIDTVKTWINNYVLPENVENLILTGTGWNTLTGNGLANRLEGNLNPNVLNGKGGNDILTGGGGNDTFVIAKGEGNDIVTDFRGGAGASDVLKLDGIAFKDFAALKAAASQSGADAVLNLGDGQTLTLKGVQLSSLAADDVQLVNIKAAPPVAAPPATSTPAPSTPAPSTPAPSTPAPSTPVVTAPEQAAPDAAPDAAPKMLPASATPAKWFYGSSKTETLTGTDGHDAFKSGGGNDTMKGGKGDDTYTVYTAGDKVVELAGQGIDTVETWLSSYTLPANVENLVVTGTSWTAATGNALDNRIIGNDSPNTLNGGAGNDVLTGGKGADKFVIGKGLGHDLITDFEGAGKSGGDTLVFQGFGKGASISHEGGNLFAIHAADGSDTCLTLQGVSGLASSDYMFS</sequence>
<name>A0A2C7A760_9PROT</name>
<evidence type="ECO:0000259" key="8">
    <source>
        <dbReference type="PROSITE" id="PS51764"/>
    </source>
</evidence>
<keyword evidence="4 6" id="KW-0378">Hydrolase</keyword>
<dbReference type="InterPro" id="IPR022790">
    <property type="entry name" value="GH26_dom"/>
</dbReference>
<dbReference type="PANTHER" id="PTHR38340">
    <property type="entry name" value="S-LAYER PROTEIN"/>
    <property type="match status" value="1"/>
</dbReference>
<feature type="compositionally biased region" description="Pro residues" evidence="7">
    <location>
        <begin position="627"/>
        <end position="643"/>
    </location>
</feature>